<keyword evidence="11" id="KW-0418">Kinase</keyword>
<dbReference type="Gene3D" id="3.80.10.10">
    <property type="entry name" value="Ribonuclease Inhibitor"/>
    <property type="match status" value="2"/>
</dbReference>
<dbReference type="InterPro" id="IPR032675">
    <property type="entry name" value="LRR_dom_sf"/>
</dbReference>
<evidence type="ECO:0000256" key="13">
    <source>
        <dbReference type="ARBA" id="ARBA00022989"/>
    </source>
</evidence>
<dbReference type="FunFam" id="3.80.10.10:FF:001158">
    <property type="entry name" value="Leucine-rich repeat protein kinase family protein"/>
    <property type="match status" value="1"/>
</dbReference>
<keyword evidence="13 17" id="KW-1133">Transmembrane helix</keyword>
<evidence type="ECO:0000256" key="2">
    <source>
        <dbReference type="ARBA" id="ARBA00012513"/>
    </source>
</evidence>
<dbReference type="InterPro" id="IPR001611">
    <property type="entry name" value="Leu-rich_rpt"/>
</dbReference>
<evidence type="ECO:0000256" key="10">
    <source>
        <dbReference type="ARBA" id="ARBA00022741"/>
    </source>
</evidence>
<dbReference type="SUPFAM" id="SSF56112">
    <property type="entry name" value="Protein kinase-like (PK-like)"/>
    <property type="match status" value="1"/>
</dbReference>
<feature type="binding site" evidence="16">
    <location>
        <position position="565"/>
    </location>
    <ligand>
        <name>ATP</name>
        <dbReference type="ChEBI" id="CHEBI:30616"/>
    </ligand>
</feature>
<dbReference type="EC" id="2.7.11.1" evidence="2"/>
<dbReference type="PANTHER" id="PTHR27008">
    <property type="entry name" value="OS04G0122200 PROTEIN"/>
    <property type="match status" value="1"/>
</dbReference>
<reference evidence="19" key="1">
    <citation type="submission" date="2022-12" db="EMBL/GenBank/DDBJ databases">
        <title>Draft genome assemblies for two species of Escallonia (Escalloniales).</title>
        <authorList>
            <person name="Chanderbali A."/>
            <person name="Dervinis C."/>
            <person name="Anghel I."/>
            <person name="Soltis D."/>
            <person name="Soltis P."/>
            <person name="Zapata F."/>
        </authorList>
    </citation>
    <scope>NUCLEOTIDE SEQUENCE</scope>
    <source>
        <strain evidence="19">UCBG64.0493</strain>
        <tissue evidence="19">Leaf</tissue>
    </source>
</reference>
<evidence type="ECO:0000256" key="17">
    <source>
        <dbReference type="SAM" id="Phobius"/>
    </source>
</evidence>
<name>A0AA88W110_9ASTE</name>
<evidence type="ECO:0000256" key="16">
    <source>
        <dbReference type="PROSITE-ProRule" id="PRU10141"/>
    </source>
</evidence>
<keyword evidence="6" id="KW-0808">Transferase</keyword>
<evidence type="ECO:0000313" key="20">
    <source>
        <dbReference type="Proteomes" id="UP001188597"/>
    </source>
</evidence>
<dbReference type="InterPro" id="IPR017441">
    <property type="entry name" value="Protein_kinase_ATP_BS"/>
</dbReference>
<dbReference type="GO" id="GO:0005524">
    <property type="term" value="F:ATP binding"/>
    <property type="evidence" value="ECO:0007669"/>
    <property type="project" value="UniProtKB-UniRule"/>
</dbReference>
<protein>
    <recommendedName>
        <fullName evidence="2">non-specific serine/threonine protein kinase</fullName>
        <ecNumber evidence="2">2.7.11.1</ecNumber>
    </recommendedName>
</protein>
<evidence type="ECO:0000256" key="1">
    <source>
        <dbReference type="ARBA" id="ARBA00004162"/>
    </source>
</evidence>
<dbReference type="GO" id="GO:0005886">
    <property type="term" value="C:plasma membrane"/>
    <property type="evidence" value="ECO:0007669"/>
    <property type="project" value="UniProtKB-SubCell"/>
</dbReference>
<keyword evidence="14 17" id="KW-0472">Membrane</keyword>
<dbReference type="PROSITE" id="PS00107">
    <property type="entry name" value="PROTEIN_KINASE_ATP"/>
    <property type="match status" value="1"/>
</dbReference>
<keyword evidence="3" id="KW-1003">Cell membrane</keyword>
<keyword evidence="10 16" id="KW-0547">Nucleotide-binding</keyword>
<keyword evidence="7 17" id="KW-0812">Transmembrane</keyword>
<keyword evidence="12 16" id="KW-0067">ATP-binding</keyword>
<evidence type="ECO:0000256" key="6">
    <source>
        <dbReference type="ARBA" id="ARBA00022679"/>
    </source>
</evidence>
<dbReference type="Gene3D" id="3.30.200.20">
    <property type="entry name" value="Phosphorylase Kinase, domain 1"/>
    <property type="match status" value="1"/>
</dbReference>
<keyword evidence="4" id="KW-0723">Serine/threonine-protein kinase</keyword>
<accession>A0AA88W110</accession>
<dbReference type="Pfam" id="PF00560">
    <property type="entry name" value="LRR_1"/>
    <property type="match status" value="3"/>
</dbReference>
<evidence type="ECO:0000256" key="12">
    <source>
        <dbReference type="ARBA" id="ARBA00022840"/>
    </source>
</evidence>
<gene>
    <name evidence="19" type="ORF">RJ639_004715</name>
</gene>
<evidence type="ECO:0000256" key="8">
    <source>
        <dbReference type="ARBA" id="ARBA00022729"/>
    </source>
</evidence>
<evidence type="ECO:0000256" key="14">
    <source>
        <dbReference type="ARBA" id="ARBA00023136"/>
    </source>
</evidence>
<feature type="domain" description="Protein kinase" evidence="18">
    <location>
        <begin position="536"/>
        <end position="656"/>
    </location>
</feature>
<keyword evidence="20" id="KW-1185">Reference proteome</keyword>
<dbReference type="FunFam" id="3.80.10.10:FF:000288">
    <property type="entry name" value="LRR receptor-like serine/threonine-protein kinase EFR"/>
    <property type="match status" value="1"/>
</dbReference>
<dbReference type="Proteomes" id="UP001188597">
    <property type="component" value="Unassembled WGS sequence"/>
</dbReference>
<evidence type="ECO:0000259" key="18">
    <source>
        <dbReference type="PROSITE" id="PS50011"/>
    </source>
</evidence>
<evidence type="ECO:0000256" key="5">
    <source>
        <dbReference type="ARBA" id="ARBA00022614"/>
    </source>
</evidence>
<evidence type="ECO:0000256" key="4">
    <source>
        <dbReference type="ARBA" id="ARBA00022527"/>
    </source>
</evidence>
<dbReference type="PROSITE" id="PS50011">
    <property type="entry name" value="PROTEIN_KINASE_DOM"/>
    <property type="match status" value="1"/>
</dbReference>
<proteinExistence type="predicted"/>
<dbReference type="GO" id="GO:0004674">
    <property type="term" value="F:protein serine/threonine kinase activity"/>
    <property type="evidence" value="ECO:0007669"/>
    <property type="project" value="UniProtKB-KW"/>
</dbReference>
<evidence type="ECO:0000313" key="19">
    <source>
        <dbReference type="EMBL" id="KAK3019166.1"/>
    </source>
</evidence>
<keyword evidence="15" id="KW-0325">Glycoprotein</keyword>
<feature type="non-terminal residue" evidence="19">
    <location>
        <position position="656"/>
    </location>
</feature>
<organism evidence="19 20">
    <name type="scientific">Escallonia herrerae</name>
    <dbReference type="NCBI Taxonomy" id="1293975"/>
    <lineage>
        <taxon>Eukaryota</taxon>
        <taxon>Viridiplantae</taxon>
        <taxon>Streptophyta</taxon>
        <taxon>Embryophyta</taxon>
        <taxon>Tracheophyta</taxon>
        <taxon>Spermatophyta</taxon>
        <taxon>Magnoliopsida</taxon>
        <taxon>eudicotyledons</taxon>
        <taxon>Gunneridae</taxon>
        <taxon>Pentapetalae</taxon>
        <taxon>asterids</taxon>
        <taxon>campanulids</taxon>
        <taxon>Escalloniales</taxon>
        <taxon>Escalloniaceae</taxon>
        <taxon>Escallonia</taxon>
    </lineage>
</organism>
<evidence type="ECO:0000256" key="7">
    <source>
        <dbReference type="ARBA" id="ARBA00022692"/>
    </source>
</evidence>
<evidence type="ECO:0000256" key="9">
    <source>
        <dbReference type="ARBA" id="ARBA00022737"/>
    </source>
</evidence>
<dbReference type="AlphaFoldDB" id="A0AA88W110"/>
<comment type="caution">
    <text evidence="19">The sequence shown here is derived from an EMBL/GenBank/DDBJ whole genome shotgun (WGS) entry which is preliminary data.</text>
</comment>
<dbReference type="Pfam" id="PF23598">
    <property type="entry name" value="LRR_14"/>
    <property type="match status" value="1"/>
</dbReference>
<dbReference type="PANTHER" id="PTHR27008:SF592">
    <property type="entry name" value="LEUCINE-RICH REPEAT RECEPTOR-LIKE PROTEIN KINASE FAMILY PROTEIN-RELATED"/>
    <property type="match status" value="1"/>
</dbReference>
<evidence type="ECO:0000256" key="11">
    <source>
        <dbReference type="ARBA" id="ARBA00022777"/>
    </source>
</evidence>
<dbReference type="InterPro" id="IPR051809">
    <property type="entry name" value="Plant_receptor-like_S/T_kinase"/>
</dbReference>
<feature type="transmembrane region" description="Helical" evidence="17">
    <location>
        <begin position="481"/>
        <end position="505"/>
    </location>
</feature>
<comment type="subcellular location">
    <subcellularLocation>
        <location evidence="1">Cell membrane</location>
        <topology evidence="1">Single-pass membrane protein</topology>
    </subcellularLocation>
</comment>
<dbReference type="InterPro" id="IPR000719">
    <property type="entry name" value="Prot_kinase_dom"/>
</dbReference>
<keyword evidence="9" id="KW-0677">Repeat</keyword>
<evidence type="ECO:0000256" key="15">
    <source>
        <dbReference type="ARBA" id="ARBA00023180"/>
    </source>
</evidence>
<keyword evidence="5" id="KW-0433">Leucine-rich repeat</keyword>
<dbReference type="EMBL" id="JAVXUP010000894">
    <property type="protein sequence ID" value="KAK3019166.1"/>
    <property type="molecule type" value="Genomic_DNA"/>
</dbReference>
<evidence type="ECO:0000256" key="3">
    <source>
        <dbReference type="ARBA" id="ARBA00022475"/>
    </source>
</evidence>
<keyword evidence="8" id="KW-0732">Signal</keyword>
<dbReference type="InterPro" id="IPR011009">
    <property type="entry name" value="Kinase-like_dom_sf"/>
</dbReference>
<dbReference type="InterPro" id="IPR055414">
    <property type="entry name" value="LRR_R13L4/SHOC2-like"/>
</dbReference>
<sequence length="656" mass="71406">LFVLRLSHNHFVGLIPSALGNLSSIRTLELVNNNLKGGIPPELGQLLNLEVVQLSGNNLSGVVPPSLYNISSIKTFVLTLNRLQGSLPSDLGLTLPNLRTFLFGGNKFSGPFPPSIANATGLVKFQVTSNDITGPVPMNLGSLQDLERLNLEANKLGTNKSNDLSFLDSLVNCTHLSQLTIARNGFGGVLPNSLVNLSTALTVLRLDDNYMSGSIPLDVGNLVNLELIALSINMFSGKIPESIGNLFKLKELYMHGNYISGKLPSSIGNISELSVLDLKANMLEGRIPLSLGNCTKLQALGLQYNQLIGMIPEQLVGLSSLSRALYLNQNRLTGPLPLQVGNLKNLGLLNISGNRLTGAIPSALGDCQVLEFLDMHDNLFEGTIPSSLKQLKGIKVLDLSRNMLSGQIPKFLSELPLIEFLNLSYNELEGEVPTEGVFKNVSTFSIVGNMKLCGGNQALQLPACPGKVTGDQKRNHFRRTILPLVTSLPVILLLASVLGIIYRLVKVKQQTNPVSIWQDEHPKLSYAELHKATDGFSSTNLIGEGSYGIVYKGILASNGQIVAVKVLNLEQHRADRTEEKDGSTNTQENMKGNVFRMEVCMASLFRLGLQCSAESPRERMDVKDVNVELRKIRNEYVGAADRKSQQRVTLELPNIM</sequence>
<dbReference type="SUPFAM" id="SSF52058">
    <property type="entry name" value="L domain-like"/>
    <property type="match status" value="2"/>
</dbReference>